<accession>A0A8T2SAN4</accession>
<protein>
    <submittedName>
        <fullName evidence="2">Uncharacterized protein</fullName>
    </submittedName>
</protein>
<evidence type="ECO:0000256" key="1">
    <source>
        <dbReference type="SAM" id="MobiDB-lite"/>
    </source>
</evidence>
<dbReference type="AlphaFoldDB" id="A0A8T2SAN4"/>
<evidence type="ECO:0000313" key="3">
    <source>
        <dbReference type="Proteomes" id="UP000825935"/>
    </source>
</evidence>
<feature type="region of interest" description="Disordered" evidence="1">
    <location>
        <begin position="1"/>
        <end position="20"/>
    </location>
</feature>
<organism evidence="2 3">
    <name type="scientific">Ceratopteris richardii</name>
    <name type="common">Triangle waterfern</name>
    <dbReference type="NCBI Taxonomy" id="49495"/>
    <lineage>
        <taxon>Eukaryota</taxon>
        <taxon>Viridiplantae</taxon>
        <taxon>Streptophyta</taxon>
        <taxon>Embryophyta</taxon>
        <taxon>Tracheophyta</taxon>
        <taxon>Polypodiopsida</taxon>
        <taxon>Polypodiidae</taxon>
        <taxon>Polypodiales</taxon>
        <taxon>Pteridineae</taxon>
        <taxon>Pteridaceae</taxon>
        <taxon>Parkerioideae</taxon>
        <taxon>Ceratopteris</taxon>
    </lineage>
</organism>
<reference evidence="2" key="1">
    <citation type="submission" date="2021-08" db="EMBL/GenBank/DDBJ databases">
        <title>WGS assembly of Ceratopteris richardii.</title>
        <authorList>
            <person name="Marchant D.B."/>
            <person name="Chen G."/>
            <person name="Jenkins J."/>
            <person name="Shu S."/>
            <person name="Leebens-Mack J."/>
            <person name="Grimwood J."/>
            <person name="Schmutz J."/>
            <person name="Soltis P."/>
            <person name="Soltis D."/>
            <person name="Chen Z.-H."/>
        </authorList>
    </citation>
    <scope>NUCLEOTIDE SEQUENCE</scope>
    <source>
        <strain evidence="2">Whitten #5841</strain>
        <tissue evidence="2">Leaf</tissue>
    </source>
</reference>
<dbReference type="OrthoDB" id="1966296at2759"/>
<dbReference type="EMBL" id="CM035426">
    <property type="protein sequence ID" value="KAH7314527.1"/>
    <property type="molecule type" value="Genomic_DNA"/>
</dbReference>
<name>A0A8T2SAN4_CERRI</name>
<sequence length="377" mass="42340">MAALHDSGTPTFPSTSENRNDLTPVQIECRFQLTPTPMRNILPRKFFTNESTVLLSLVNDPSAHTLYFIFEFTDDAIIWHGHLLGIVPSNLQLPMVDNFPVHLREHTSLCTLPFDPGISHCCFSCLAQGNNATVFKPVQSSYQANLKASPINSNLSTTNDASLKSNHNGSKAMINHNIRISFKIVHTPFTQCTQRLALLAMTVVITVATAEAAEERCLQGRKGREPVFPYWSRCSQPGLYASEVYKLQSVGSGMPGFLSLEWNEDMSTYCVRLSEQGPCYRFRYRTRESRPFISEGEDLMMENADNGRVLSWRQEGKNEFLLVEEEESDAAAMFQLSAQEDVSLACPRIEGARCRAYNFLASSRSSSRPSGRRNHLH</sequence>
<keyword evidence="3" id="KW-1185">Reference proteome</keyword>
<gene>
    <name evidence="2" type="ORF">KP509_21G006600</name>
</gene>
<dbReference type="Proteomes" id="UP000825935">
    <property type="component" value="Chromosome 21"/>
</dbReference>
<feature type="compositionally biased region" description="Polar residues" evidence="1">
    <location>
        <begin position="8"/>
        <end position="20"/>
    </location>
</feature>
<evidence type="ECO:0000313" key="2">
    <source>
        <dbReference type="EMBL" id="KAH7314527.1"/>
    </source>
</evidence>
<comment type="caution">
    <text evidence="2">The sequence shown here is derived from an EMBL/GenBank/DDBJ whole genome shotgun (WGS) entry which is preliminary data.</text>
</comment>
<proteinExistence type="predicted"/>